<reference evidence="1" key="1">
    <citation type="submission" date="2023-08" db="EMBL/GenBank/DDBJ databases">
        <authorList>
            <person name="Chen Y."/>
            <person name="Shah S."/>
            <person name="Dougan E. K."/>
            <person name="Thang M."/>
            <person name="Chan C."/>
        </authorList>
    </citation>
    <scope>NUCLEOTIDE SEQUENCE</scope>
</reference>
<comment type="caution">
    <text evidence="1">The sequence shown here is derived from an EMBL/GenBank/DDBJ whole genome shotgun (WGS) entry which is preliminary data.</text>
</comment>
<accession>A0AA36IRY4</accession>
<evidence type="ECO:0000313" key="1">
    <source>
        <dbReference type="EMBL" id="CAJ1392416.1"/>
    </source>
</evidence>
<evidence type="ECO:0000313" key="2">
    <source>
        <dbReference type="Proteomes" id="UP001178507"/>
    </source>
</evidence>
<gene>
    <name evidence="1" type="ORF">EVOR1521_LOCUS17511</name>
</gene>
<sequence>MVLAPFERFVDESASLHEEISLAGPDFLFGADYEVCMRMGTSLRWGGWSLPEPVSLAIHPPQPAGTLQLEDLRLADGATFFKLTWPAFDTHPLCNLIEYRIRMQRVSRFKYMSRLSAEIAARSEESLAAQEKSYVVGTIRVRVPQKDGLARGFGDAYKDTEREALEFVHSIAADPECGYRFFVDAKHERYREVDGHQETPS</sequence>
<dbReference type="Proteomes" id="UP001178507">
    <property type="component" value="Unassembled WGS sequence"/>
</dbReference>
<name>A0AA36IRY4_9DINO</name>
<proteinExistence type="predicted"/>
<organism evidence="1 2">
    <name type="scientific">Effrenium voratum</name>
    <dbReference type="NCBI Taxonomy" id="2562239"/>
    <lineage>
        <taxon>Eukaryota</taxon>
        <taxon>Sar</taxon>
        <taxon>Alveolata</taxon>
        <taxon>Dinophyceae</taxon>
        <taxon>Suessiales</taxon>
        <taxon>Symbiodiniaceae</taxon>
        <taxon>Effrenium</taxon>
    </lineage>
</organism>
<keyword evidence="2" id="KW-1185">Reference proteome</keyword>
<protein>
    <submittedName>
        <fullName evidence="1">Uncharacterized protein</fullName>
    </submittedName>
</protein>
<dbReference type="AlphaFoldDB" id="A0AA36IRY4"/>
<dbReference type="EMBL" id="CAUJNA010002335">
    <property type="protein sequence ID" value="CAJ1392416.1"/>
    <property type="molecule type" value="Genomic_DNA"/>
</dbReference>